<evidence type="ECO:0000313" key="10">
    <source>
        <dbReference type="Proteomes" id="UP001201812"/>
    </source>
</evidence>
<dbReference type="PANTHER" id="PTHR12942:SF2">
    <property type="entry name" value="PRE-MRNA-SPLICING FACTOR SLU7"/>
    <property type="match status" value="1"/>
</dbReference>
<dbReference type="InterPro" id="IPR039974">
    <property type="entry name" value="Splicing_factor_SLU7"/>
</dbReference>
<protein>
    <recommendedName>
        <fullName evidence="7">Pre-mRNA-splicing factor SLU7</fullName>
    </recommendedName>
</protein>
<keyword evidence="5 7" id="KW-0508">mRNA splicing</keyword>
<evidence type="ECO:0000256" key="1">
    <source>
        <dbReference type="ARBA" id="ARBA00004123"/>
    </source>
</evidence>
<evidence type="ECO:0000256" key="3">
    <source>
        <dbReference type="ARBA" id="ARBA00022664"/>
    </source>
</evidence>
<dbReference type="GO" id="GO:0030628">
    <property type="term" value="F:pre-mRNA 3'-splice site binding"/>
    <property type="evidence" value="ECO:0007669"/>
    <property type="project" value="UniProtKB-UniRule"/>
</dbReference>
<feature type="compositionally biased region" description="Basic and acidic residues" evidence="8">
    <location>
        <begin position="15"/>
        <end position="43"/>
    </location>
</feature>
<comment type="similarity">
    <text evidence="2 7">Belongs to the SLU7 family.</text>
</comment>
<comment type="subcellular location">
    <subcellularLocation>
        <location evidence="1 7">Nucleus</location>
    </subcellularLocation>
</comment>
<comment type="function">
    <text evidence="7">Involved in pre-mRNA splicing.</text>
</comment>
<evidence type="ECO:0000256" key="7">
    <source>
        <dbReference type="RuleBase" id="RU367071"/>
    </source>
</evidence>
<dbReference type="Proteomes" id="UP001201812">
    <property type="component" value="Unassembled WGS sequence"/>
</dbReference>
<evidence type="ECO:0000256" key="8">
    <source>
        <dbReference type="SAM" id="MobiDB-lite"/>
    </source>
</evidence>
<keyword evidence="6 7" id="KW-0539">Nucleus</keyword>
<accession>A0AAD4MLU3</accession>
<evidence type="ECO:0000256" key="6">
    <source>
        <dbReference type="ARBA" id="ARBA00023242"/>
    </source>
</evidence>
<keyword evidence="4 7" id="KW-0747">Spliceosome</keyword>
<comment type="caution">
    <text evidence="9">The sequence shown here is derived from an EMBL/GenBank/DDBJ whole genome shotgun (WGS) entry which is preliminary data.</text>
</comment>
<evidence type="ECO:0000256" key="4">
    <source>
        <dbReference type="ARBA" id="ARBA00022728"/>
    </source>
</evidence>
<proteinExistence type="inferred from homology"/>
<dbReference type="GO" id="GO:0005681">
    <property type="term" value="C:spliceosomal complex"/>
    <property type="evidence" value="ECO:0007669"/>
    <property type="project" value="UniProtKB-UniRule"/>
</dbReference>
<evidence type="ECO:0000256" key="5">
    <source>
        <dbReference type="ARBA" id="ARBA00023187"/>
    </source>
</evidence>
<comment type="subunit">
    <text evidence="7">Associated with the spliceosome.</text>
</comment>
<dbReference type="AlphaFoldDB" id="A0AAD4MLU3"/>
<reference evidence="9" key="1">
    <citation type="submission" date="2022-01" db="EMBL/GenBank/DDBJ databases">
        <title>Genome Sequence Resource for Two Populations of Ditylenchus destructor, the Migratory Endoparasitic Phytonematode.</title>
        <authorList>
            <person name="Zhang H."/>
            <person name="Lin R."/>
            <person name="Xie B."/>
        </authorList>
    </citation>
    <scope>NUCLEOTIDE SEQUENCE</scope>
    <source>
        <strain evidence="9">BazhouSP</strain>
    </source>
</reference>
<dbReference type="PANTHER" id="PTHR12942">
    <property type="entry name" value="STEP II SPLICING FACTOR SLU7"/>
    <property type="match status" value="1"/>
</dbReference>
<name>A0AAD4MLU3_9BILA</name>
<keyword evidence="3 7" id="KW-0507">mRNA processing</keyword>
<sequence>MSFTPQLPVSALIRQGERLEDAEMQRRSKDEYRKQKDLEEQRKAGQAPAMVDIETGRDINPHIPEFIEKTPWYVPTAGPTLKHQRPHPERERRMASIHDFIPKGTTDKVAFKYRDGACENCGAMGHSKKACFEKPRSLGAKWTNYNIAPDDHVLVGPSLR</sequence>
<evidence type="ECO:0000256" key="2">
    <source>
        <dbReference type="ARBA" id="ARBA00007203"/>
    </source>
</evidence>
<evidence type="ECO:0000313" key="9">
    <source>
        <dbReference type="EMBL" id="KAI1698098.1"/>
    </source>
</evidence>
<gene>
    <name evidence="9" type="ORF">DdX_18109</name>
</gene>
<keyword evidence="10" id="KW-1185">Reference proteome</keyword>
<dbReference type="EMBL" id="JAKKPZ010000235">
    <property type="protein sequence ID" value="KAI1698098.1"/>
    <property type="molecule type" value="Genomic_DNA"/>
</dbReference>
<feature type="region of interest" description="Disordered" evidence="8">
    <location>
        <begin position="1"/>
        <end position="49"/>
    </location>
</feature>
<organism evidence="9 10">
    <name type="scientific">Ditylenchus destructor</name>
    <dbReference type="NCBI Taxonomy" id="166010"/>
    <lineage>
        <taxon>Eukaryota</taxon>
        <taxon>Metazoa</taxon>
        <taxon>Ecdysozoa</taxon>
        <taxon>Nematoda</taxon>
        <taxon>Chromadorea</taxon>
        <taxon>Rhabditida</taxon>
        <taxon>Tylenchina</taxon>
        <taxon>Tylenchomorpha</taxon>
        <taxon>Sphaerularioidea</taxon>
        <taxon>Anguinidae</taxon>
        <taxon>Anguininae</taxon>
        <taxon>Ditylenchus</taxon>
    </lineage>
</organism>
<dbReference type="GO" id="GO:0000398">
    <property type="term" value="P:mRNA splicing, via spliceosome"/>
    <property type="evidence" value="ECO:0007669"/>
    <property type="project" value="UniProtKB-UniRule"/>
</dbReference>